<dbReference type="Gene3D" id="3.20.20.450">
    <property type="entry name" value="EAL domain"/>
    <property type="match status" value="1"/>
</dbReference>
<dbReference type="SMART" id="SM00091">
    <property type="entry name" value="PAS"/>
    <property type="match status" value="3"/>
</dbReference>
<dbReference type="AlphaFoldDB" id="A0A7W5BCP6"/>
<name>A0A7W5BCP6_9BURK</name>
<evidence type="ECO:0000259" key="4">
    <source>
        <dbReference type="PROSITE" id="PS50883"/>
    </source>
</evidence>
<comment type="caution">
    <text evidence="6">The sequence shown here is derived from an EMBL/GenBank/DDBJ whole genome shotgun (WGS) entry which is preliminary data.</text>
</comment>
<dbReference type="SUPFAM" id="SSF55785">
    <property type="entry name" value="PYP-like sensor domain (PAS domain)"/>
    <property type="match status" value="3"/>
</dbReference>
<dbReference type="SMART" id="SM00086">
    <property type="entry name" value="PAC"/>
    <property type="match status" value="3"/>
</dbReference>
<dbReference type="InterPro" id="IPR001610">
    <property type="entry name" value="PAC"/>
</dbReference>
<dbReference type="GO" id="GO:0003824">
    <property type="term" value="F:catalytic activity"/>
    <property type="evidence" value="ECO:0007669"/>
    <property type="project" value="UniProtKB-ARBA"/>
</dbReference>
<dbReference type="EMBL" id="JACHXD010000010">
    <property type="protein sequence ID" value="MBB3120446.1"/>
    <property type="molecule type" value="Genomic_DNA"/>
</dbReference>
<evidence type="ECO:0000313" key="6">
    <source>
        <dbReference type="EMBL" id="MBB3120446.1"/>
    </source>
</evidence>
<dbReference type="PROSITE" id="PS50887">
    <property type="entry name" value="GGDEF"/>
    <property type="match status" value="1"/>
</dbReference>
<dbReference type="InterPro" id="IPR001633">
    <property type="entry name" value="EAL_dom"/>
</dbReference>
<dbReference type="InterPro" id="IPR052155">
    <property type="entry name" value="Biofilm_reg_signaling"/>
</dbReference>
<dbReference type="Gene3D" id="3.30.70.270">
    <property type="match status" value="1"/>
</dbReference>
<gene>
    <name evidence="6" type="ORF">FHS03_003513</name>
</gene>
<keyword evidence="7" id="KW-1185">Reference proteome</keyword>
<feature type="domain" description="GGDEF" evidence="5">
    <location>
        <begin position="445"/>
        <end position="578"/>
    </location>
</feature>
<sequence>MAPPDEPQDEASAAHPQPHRLPPPSPYTAHEALQMIARLVEAMEITPLVSAVSFDRDWRVRFCNPACAGLCGLAPEQLYGRSIRQLFFYDEREAEYEAMVEEVWRSGQPATPREWWVRTLNGRRLWLYSICLPIFSGGELKQIFCMKINLTERKQGEEALARASANFQSLFQKSADAMLLIRNNEILDANPAALGMFACASREQLVGHSLANLSPMQQPDGSVSAPAVAELMQQALSQTNCRFDWRFLSCEGSLFWGEVLLTSISQDHHQLFYAQVHNVTERKKAERTLALAAQVFESSREGIVLTDRHKRVIAVNRAYSEITGFSAEAMAGQPLEHFRSAEEDESFFRQLWGMVDASSHWQGEIRLRHRDGHVFPALVALTTIRGSGKRSSHYMAILSDISERKKNEEHTRHLAEHDFLTDLPNRVLLADRLSQALTAARRHHSMLALLFIDLDHFKGVNDTLGHHTGDLLLKEVARRLTRCVRGGDTVSRQGGDEFILILPEIGGVEHAAHVAASVRQAVGQEYRLAGHQLSITASIGVAIYPHDGADADSLLRHADMAMFHAKESGRDRFHFFSPDMNARMVERGTLEEGLRRALDEQQFALEFQPLLALASGAPVGMEALLRWHHPELGVLPPARFLAVAEESGLMLPIGAWVLQQACRQAQRWHEHGQRLTVAVNLSAAQFMQKSLPDQVAQALQTAGLEPACLELELTETMLLKNGPQALDTLRSLAALGVRLALDDFGSGYSSLEQLRSYPIHKLKIAPAFLRDGGDAGAIRAIIAMAHGLGMAVVAEAVETAEQLDLLRQEGCDLYQGQQASAALPQGELERLLQ</sequence>
<proteinExistence type="predicted"/>
<feature type="domain" description="EAL" evidence="4">
    <location>
        <begin position="587"/>
        <end position="833"/>
    </location>
</feature>
<protein>
    <submittedName>
        <fullName evidence="6">Diguanylate cyclase (GGDEF)-like protein/PAS domain S-box-containing protein</fullName>
    </submittedName>
</protein>
<dbReference type="PANTHER" id="PTHR44757">
    <property type="entry name" value="DIGUANYLATE CYCLASE DGCP"/>
    <property type="match status" value="1"/>
</dbReference>
<dbReference type="Pfam" id="PF00990">
    <property type="entry name" value="GGDEF"/>
    <property type="match status" value="1"/>
</dbReference>
<dbReference type="InterPro" id="IPR000160">
    <property type="entry name" value="GGDEF_dom"/>
</dbReference>
<dbReference type="Pfam" id="PF00563">
    <property type="entry name" value="EAL"/>
    <property type="match status" value="1"/>
</dbReference>
<dbReference type="InterPro" id="IPR000014">
    <property type="entry name" value="PAS"/>
</dbReference>
<dbReference type="PROSITE" id="PS50883">
    <property type="entry name" value="EAL"/>
    <property type="match status" value="1"/>
</dbReference>
<accession>A0A7W5BCP6</accession>
<evidence type="ECO:0000256" key="1">
    <source>
        <dbReference type="SAM" id="MobiDB-lite"/>
    </source>
</evidence>
<feature type="domain" description="PAS" evidence="2">
    <location>
        <begin position="288"/>
        <end position="358"/>
    </location>
</feature>
<dbReference type="CDD" id="cd01949">
    <property type="entry name" value="GGDEF"/>
    <property type="match status" value="1"/>
</dbReference>
<evidence type="ECO:0000259" key="5">
    <source>
        <dbReference type="PROSITE" id="PS50887"/>
    </source>
</evidence>
<dbReference type="CDD" id="cd01948">
    <property type="entry name" value="EAL"/>
    <property type="match status" value="1"/>
</dbReference>
<dbReference type="InterPro" id="IPR013767">
    <property type="entry name" value="PAS_fold"/>
</dbReference>
<dbReference type="InterPro" id="IPR013656">
    <property type="entry name" value="PAS_4"/>
</dbReference>
<dbReference type="Pfam" id="PF00989">
    <property type="entry name" value="PAS"/>
    <property type="match status" value="1"/>
</dbReference>
<dbReference type="SUPFAM" id="SSF55073">
    <property type="entry name" value="Nucleotide cyclase"/>
    <property type="match status" value="1"/>
</dbReference>
<dbReference type="NCBIfam" id="TIGR00254">
    <property type="entry name" value="GGDEF"/>
    <property type="match status" value="1"/>
</dbReference>
<dbReference type="GO" id="GO:0006355">
    <property type="term" value="P:regulation of DNA-templated transcription"/>
    <property type="evidence" value="ECO:0007669"/>
    <property type="project" value="InterPro"/>
</dbReference>
<dbReference type="PROSITE" id="PS50112">
    <property type="entry name" value="PAS"/>
    <property type="match status" value="2"/>
</dbReference>
<dbReference type="InterPro" id="IPR035965">
    <property type="entry name" value="PAS-like_dom_sf"/>
</dbReference>
<reference evidence="6 7" key="1">
    <citation type="submission" date="2020-08" db="EMBL/GenBank/DDBJ databases">
        <title>Genomic Encyclopedia of Type Strains, Phase III (KMG-III): the genomes of soil and plant-associated and newly described type strains.</title>
        <authorList>
            <person name="Whitman W."/>
        </authorList>
    </citation>
    <scope>NUCLEOTIDE SEQUENCE [LARGE SCALE GENOMIC DNA]</scope>
    <source>
        <strain evidence="6 7">CECT 8897</strain>
    </source>
</reference>
<dbReference type="PROSITE" id="PS50113">
    <property type="entry name" value="PAC"/>
    <property type="match status" value="1"/>
</dbReference>
<dbReference type="SMART" id="SM00267">
    <property type="entry name" value="GGDEF"/>
    <property type="match status" value="1"/>
</dbReference>
<feature type="domain" description="PAC" evidence="3">
    <location>
        <begin position="361"/>
        <end position="413"/>
    </location>
</feature>
<dbReference type="NCBIfam" id="TIGR00229">
    <property type="entry name" value="sensory_box"/>
    <property type="match status" value="3"/>
</dbReference>
<organism evidence="6 7">
    <name type="scientific">Pseudoduganella violacea</name>
    <dbReference type="NCBI Taxonomy" id="1715466"/>
    <lineage>
        <taxon>Bacteria</taxon>
        <taxon>Pseudomonadati</taxon>
        <taxon>Pseudomonadota</taxon>
        <taxon>Betaproteobacteria</taxon>
        <taxon>Burkholderiales</taxon>
        <taxon>Oxalobacteraceae</taxon>
        <taxon>Telluria group</taxon>
        <taxon>Pseudoduganella</taxon>
    </lineage>
</organism>
<dbReference type="SUPFAM" id="SSF141868">
    <property type="entry name" value="EAL domain-like"/>
    <property type="match status" value="1"/>
</dbReference>
<dbReference type="CDD" id="cd00130">
    <property type="entry name" value="PAS"/>
    <property type="match status" value="3"/>
</dbReference>
<dbReference type="Pfam" id="PF13426">
    <property type="entry name" value="PAS_9"/>
    <property type="match status" value="1"/>
</dbReference>
<evidence type="ECO:0000259" key="3">
    <source>
        <dbReference type="PROSITE" id="PS50113"/>
    </source>
</evidence>
<dbReference type="SMART" id="SM00052">
    <property type="entry name" value="EAL"/>
    <property type="match status" value="1"/>
</dbReference>
<dbReference type="InterPro" id="IPR000700">
    <property type="entry name" value="PAS-assoc_C"/>
</dbReference>
<dbReference type="Pfam" id="PF08448">
    <property type="entry name" value="PAS_4"/>
    <property type="match status" value="1"/>
</dbReference>
<evidence type="ECO:0000259" key="2">
    <source>
        <dbReference type="PROSITE" id="PS50112"/>
    </source>
</evidence>
<feature type="domain" description="PAS" evidence="2">
    <location>
        <begin position="35"/>
        <end position="107"/>
    </location>
</feature>
<dbReference type="Gene3D" id="3.30.450.20">
    <property type="entry name" value="PAS domain"/>
    <property type="match status" value="3"/>
</dbReference>
<dbReference type="PANTHER" id="PTHR44757:SF2">
    <property type="entry name" value="BIOFILM ARCHITECTURE MAINTENANCE PROTEIN MBAA"/>
    <property type="match status" value="1"/>
</dbReference>
<dbReference type="FunFam" id="3.30.70.270:FF:000001">
    <property type="entry name" value="Diguanylate cyclase domain protein"/>
    <property type="match status" value="1"/>
</dbReference>
<dbReference type="InterPro" id="IPR029787">
    <property type="entry name" value="Nucleotide_cyclase"/>
</dbReference>
<dbReference type="InterPro" id="IPR035919">
    <property type="entry name" value="EAL_sf"/>
</dbReference>
<feature type="region of interest" description="Disordered" evidence="1">
    <location>
        <begin position="1"/>
        <end position="26"/>
    </location>
</feature>
<dbReference type="RefSeq" id="WP_183442227.1">
    <property type="nucleotide sequence ID" value="NZ_JACHXD010000010.1"/>
</dbReference>
<dbReference type="Proteomes" id="UP000541535">
    <property type="component" value="Unassembled WGS sequence"/>
</dbReference>
<dbReference type="InterPro" id="IPR043128">
    <property type="entry name" value="Rev_trsase/Diguanyl_cyclase"/>
</dbReference>
<evidence type="ECO:0000313" key="7">
    <source>
        <dbReference type="Proteomes" id="UP000541535"/>
    </source>
</evidence>